<organism evidence="11 12">
    <name type="scientific">Calypte anna</name>
    <name type="common">Anna's hummingbird</name>
    <name type="synonym">Archilochus anna</name>
    <dbReference type="NCBI Taxonomy" id="9244"/>
    <lineage>
        <taxon>Eukaryota</taxon>
        <taxon>Metazoa</taxon>
        <taxon>Chordata</taxon>
        <taxon>Craniata</taxon>
        <taxon>Vertebrata</taxon>
        <taxon>Euteleostomi</taxon>
        <taxon>Archelosauria</taxon>
        <taxon>Archosauria</taxon>
        <taxon>Dinosauria</taxon>
        <taxon>Saurischia</taxon>
        <taxon>Theropoda</taxon>
        <taxon>Coelurosauria</taxon>
        <taxon>Aves</taxon>
        <taxon>Neognathae</taxon>
        <taxon>Neoaves</taxon>
        <taxon>Strisores</taxon>
        <taxon>Apodiformes</taxon>
        <taxon>Trochilidae</taxon>
        <taxon>Calypte</taxon>
    </lineage>
</organism>
<evidence type="ECO:0000313" key="12">
    <source>
        <dbReference type="Proteomes" id="UP000054308"/>
    </source>
</evidence>
<comment type="subcellular location">
    <subcellularLocation>
        <location evidence="1">Cell membrane</location>
        <topology evidence="1">Multi-pass membrane protein</topology>
    </subcellularLocation>
</comment>
<feature type="transmembrane region" description="Helical" evidence="9">
    <location>
        <begin position="134"/>
        <end position="155"/>
    </location>
</feature>
<dbReference type="EMBL" id="KL218650">
    <property type="protein sequence ID" value="KFP07348.1"/>
    <property type="molecule type" value="Genomic_DNA"/>
</dbReference>
<dbReference type="PANTHER" id="PTHR11334:SF29">
    <property type="entry name" value="MAS-RELATED G-PROTEIN COUPLED RECEPTOR MEMBER X2"/>
    <property type="match status" value="1"/>
</dbReference>
<evidence type="ECO:0000256" key="7">
    <source>
        <dbReference type="ARBA" id="ARBA00023170"/>
    </source>
</evidence>
<evidence type="ECO:0000256" key="8">
    <source>
        <dbReference type="ARBA" id="ARBA00023224"/>
    </source>
</evidence>
<dbReference type="PROSITE" id="PS50262">
    <property type="entry name" value="G_PROTEIN_RECEP_F1_2"/>
    <property type="match status" value="1"/>
</dbReference>
<dbReference type="PANTHER" id="PTHR11334">
    <property type="entry name" value="MAS-RELATED G-PROTEIN COUPLED RECEPTOR"/>
    <property type="match status" value="1"/>
</dbReference>
<accession>A0A091IIN0</accession>
<feature type="transmembrane region" description="Helical" evidence="9">
    <location>
        <begin position="100"/>
        <end position="122"/>
    </location>
</feature>
<evidence type="ECO:0000256" key="9">
    <source>
        <dbReference type="SAM" id="Phobius"/>
    </source>
</evidence>
<evidence type="ECO:0000313" key="11">
    <source>
        <dbReference type="EMBL" id="KFP07348.1"/>
    </source>
</evidence>
<feature type="transmembrane region" description="Helical" evidence="9">
    <location>
        <begin position="67"/>
        <end position="88"/>
    </location>
</feature>
<feature type="non-terminal residue" evidence="11">
    <location>
        <position position="1"/>
    </location>
</feature>
<dbReference type="SUPFAM" id="SSF81321">
    <property type="entry name" value="Family A G protein-coupled receptor-like"/>
    <property type="match status" value="1"/>
</dbReference>
<dbReference type="InterPro" id="IPR017452">
    <property type="entry name" value="GPCR_Rhodpsn_7TM"/>
</dbReference>
<dbReference type="PRINTS" id="PR02108">
    <property type="entry name" value="MRGPCRFAMILY"/>
</dbReference>
<protein>
    <submittedName>
        <fullName evidence="11">Proto-oncogene Mas</fullName>
    </submittedName>
</protein>
<dbReference type="GO" id="GO:0004930">
    <property type="term" value="F:G protein-coupled receptor activity"/>
    <property type="evidence" value="ECO:0007669"/>
    <property type="project" value="UniProtKB-KW"/>
</dbReference>
<evidence type="ECO:0000256" key="6">
    <source>
        <dbReference type="ARBA" id="ARBA00023136"/>
    </source>
</evidence>
<feature type="domain" description="G-protein coupled receptors family 1 profile" evidence="10">
    <location>
        <begin position="1"/>
        <end position="152"/>
    </location>
</feature>
<feature type="non-terminal residue" evidence="11">
    <location>
        <position position="178"/>
    </location>
</feature>
<keyword evidence="6 9" id="KW-0472">Membrane</keyword>
<keyword evidence="2" id="KW-1003">Cell membrane</keyword>
<evidence type="ECO:0000256" key="4">
    <source>
        <dbReference type="ARBA" id="ARBA00022989"/>
    </source>
</evidence>
<keyword evidence="8" id="KW-0807">Transducer</keyword>
<evidence type="ECO:0000256" key="5">
    <source>
        <dbReference type="ARBA" id="ARBA00023040"/>
    </source>
</evidence>
<keyword evidence="5" id="KW-0297">G-protein coupled receptor</keyword>
<gene>
    <name evidence="11" type="ORF">N300_13870</name>
</gene>
<feature type="transmembrane region" description="Helical" evidence="9">
    <location>
        <begin position="33"/>
        <end position="55"/>
    </location>
</feature>
<keyword evidence="3 9" id="KW-0812">Transmembrane</keyword>
<dbReference type="GO" id="GO:0005886">
    <property type="term" value="C:plasma membrane"/>
    <property type="evidence" value="ECO:0007669"/>
    <property type="project" value="UniProtKB-SubCell"/>
</dbReference>
<evidence type="ECO:0000256" key="2">
    <source>
        <dbReference type="ARBA" id="ARBA00022475"/>
    </source>
</evidence>
<keyword evidence="7" id="KW-0675">Receptor</keyword>
<dbReference type="AlphaFoldDB" id="A0A091IIN0"/>
<keyword evidence="4 9" id="KW-1133">Transmembrane helix</keyword>
<sequence>LLVAMSTERCLSVLFPIWYRCHRPKHLSSITCGVLWALAAFLISFNFIGCYSFYILNCTQILHGLSILNFVILSSFPLLSNISLFIKLRCGSQRRHPGRLYVAVLLSLIFLIVLGFPFNVVLYLDPYYFNKFSLHVSCLLASLNSTINPLIYFLVGSCRQCRFQGSLMVALRRVFEDK</sequence>
<evidence type="ECO:0000256" key="3">
    <source>
        <dbReference type="ARBA" id="ARBA00022692"/>
    </source>
</evidence>
<reference evidence="11 12" key="1">
    <citation type="submission" date="2014-04" db="EMBL/GenBank/DDBJ databases">
        <title>Genome evolution of avian class.</title>
        <authorList>
            <person name="Zhang G."/>
            <person name="Li C."/>
        </authorList>
    </citation>
    <scope>NUCLEOTIDE SEQUENCE [LARGE SCALE GENOMIC DNA]</scope>
    <source>
        <strain evidence="11">BGI_N300</strain>
    </source>
</reference>
<dbReference type="STRING" id="9244.A0A091IIN0"/>
<name>A0A091IIN0_CALAN</name>
<evidence type="ECO:0000259" key="10">
    <source>
        <dbReference type="PROSITE" id="PS50262"/>
    </source>
</evidence>
<evidence type="ECO:0000256" key="1">
    <source>
        <dbReference type="ARBA" id="ARBA00004651"/>
    </source>
</evidence>
<dbReference type="Proteomes" id="UP000054308">
    <property type="component" value="Unassembled WGS sequence"/>
</dbReference>
<dbReference type="InterPro" id="IPR026234">
    <property type="entry name" value="MRGPCRFAMILY"/>
</dbReference>
<proteinExistence type="predicted"/>
<keyword evidence="12" id="KW-1185">Reference proteome</keyword>
<dbReference type="Gene3D" id="1.20.1070.10">
    <property type="entry name" value="Rhodopsin 7-helix transmembrane proteins"/>
    <property type="match status" value="1"/>
</dbReference>